<reference evidence="4 5" key="1">
    <citation type="journal article" date="2006" name="Genome Res.">
        <title>Skewed genomic variability in strains of the toxigenic bacterial pathogen, Clostridium perfringens.</title>
        <authorList>
            <person name="Myers G.S."/>
            <person name="Rasko D.A."/>
            <person name="Cheung J.K."/>
            <person name="Ravel J."/>
            <person name="Seshadri R."/>
            <person name="Deboy R.T."/>
            <person name="Ren Q."/>
            <person name="Varga J."/>
            <person name="Awad M.M."/>
            <person name="Brinkac L.M."/>
            <person name="Daugherty S.C."/>
            <person name="Haft D.H."/>
            <person name="Dodson R.J."/>
            <person name="Madupu R."/>
            <person name="Nelson W.C."/>
            <person name="Rosovitz M.J."/>
            <person name="Sullivan S.A."/>
            <person name="Khouri H."/>
            <person name="Dimitrov G.I."/>
            <person name="Watkins K.L."/>
            <person name="Mulligan S."/>
            <person name="Benton J."/>
            <person name="Radune D."/>
            <person name="Fisher D.J."/>
            <person name="Atkins H.S."/>
            <person name="Hiscox T."/>
            <person name="Jost B.H."/>
            <person name="Billington S.J."/>
            <person name="Songer J.G."/>
            <person name="McClane B.A."/>
            <person name="Titball R.W."/>
            <person name="Rood J.I."/>
            <person name="Melville S.B."/>
            <person name="Paulsen I.T."/>
        </authorList>
    </citation>
    <scope>NUCLEOTIDE SEQUENCE [LARGE SCALE GENOMIC DNA]</scope>
    <source>
        <strain evidence="5">ATCC 13124 / DSM 756 / JCM 1290 / NCIMB 6125 / NCTC 8237 / S 107 / Type A</strain>
    </source>
</reference>
<organism evidence="4 5">
    <name type="scientific">Clostridium perfringens (strain ATCC 13124 / DSM 756 / JCM 1290 / NCIMB 6125 / NCTC 8237 / Type A)</name>
    <dbReference type="NCBI Taxonomy" id="195103"/>
    <lineage>
        <taxon>Bacteria</taxon>
        <taxon>Bacillati</taxon>
        <taxon>Bacillota</taxon>
        <taxon>Clostridia</taxon>
        <taxon>Eubacteriales</taxon>
        <taxon>Clostridiaceae</taxon>
        <taxon>Clostridium</taxon>
    </lineage>
</organism>
<evidence type="ECO:0000259" key="3">
    <source>
        <dbReference type="Pfam" id="PF25137"/>
    </source>
</evidence>
<dbReference type="EC" id="1.1.1.61" evidence="4"/>
<dbReference type="Gene3D" id="1.20.1090.10">
    <property type="entry name" value="Dehydroquinate synthase-like - alpha domain"/>
    <property type="match status" value="1"/>
</dbReference>
<dbReference type="PANTHER" id="PTHR11496:SF103">
    <property type="entry name" value="DEHYDROGENASE, PUTATIVE-RELATED"/>
    <property type="match status" value="1"/>
</dbReference>
<dbReference type="Proteomes" id="UP000001823">
    <property type="component" value="Chromosome"/>
</dbReference>
<gene>
    <name evidence="4" type="ordered locus">CPF_0518</name>
</gene>
<accession>A0A0H2YSI0</accession>
<name>A0A0H2YSI0_CLOP1</name>
<keyword evidence="1 4" id="KW-0560">Oxidoreductase</keyword>
<dbReference type="Pfam" id="PF00465">
    <property type="entry name" value="Fe-ADH"/>
    <property type="match status" value="1"/>
</dbReference>
<dbReference type="GO" id="GO:0047577">
    <property type="term" value="F:4-hydroxybutyrate dehydrogenase activity"/>
    <property type="evidence" value="ECO:0007669"/>
    <property type="project" value="UniProtKB-EC"/>
</dbReference>
<dbReference type="KEGG" id="cpf:CPF_0518"/>
<dbReference type="STRING" id="195103.CPF_0518"/>
<dbReference type="HOGENOM" id="CLU_007207_0_0_9"/>
<dbReference type="AlphaFoldDB" id="A0A0H2YSI0"/>
<evidence type="ECO:0000256" key="1">
    <source>
        <dbReference type="ARBA" id="ARBA00023002"/>
    </source>
</evidence>
<keyword evidence="5" id="KW-1185">Reference proteome</keyword>
<dbReference type="GO" id="GO:0046872">
    <property type="term" value="F:metal ion binding"/>
    <property type="evidence" value="ECO:0007669"/>
    <property type="project" value="InterPro"/>
</dbReference>
<dbReference type="EMBL" id="CP000246">
    <property type="protein sequence ID" value="ABG83967.1"/>
    <property type="molecule type" value="Genomic_DNA"/>
</dbReference>
<dbReference type="Pfam" id="PF25137">
    <property type="entry name" value="ADH_Fe_C"/>
    <property type="match status" value="1"/>
</dbReference>
<dbReference type="SUPFAM" id="SSF56796">
    <property type="entry name" value="Dehydroquinate synthase-like"/>
    <property type="match status" value="1"/>
</dbReference>
<evidence type="ECO:0000259" key="2">
    <source>
        <dbReference type="Pfam" id="PF00465"/>
    </source>
</evidence>
<dbReference type="InterPro" id="IPR056798">
    <property type="entry name" value="ADH_Fe_C"/>
</dbReference>
<dbReference type="CDD" id="cd14860">
    <property type="entry name" value="4HBD_NAD"/>
    <property type="match status" value="1"/>
</dbReference>
<dbReference type="eggNOG" id="COG1454">
    <property type="taxonomic scope" value="Bacteria"/>
</dbReference>
<sequence>MKLLSLNTEILGFDTSSEFAKELNLNEKDLVFTNRRIYEGSFKSLDLKCNYVLKDKYNFNEPNDEIIDEIFKDIKNIDFNRVIAIGGGSILDVGKLLALKDVDSTKKLFKRELPIIRDKELIIVPTTCGTGSEVTNISIVEIKSENTKLGLAVDELYADKGVLIPELCKTMPYKAFVYSSIDALIHSIEGFLSPNSTPYTDLFAFKAIEMILSGYKEIIEKGEEYRNTIMDKFLIASNYAGIAFGNAGVGAVHALSYPLGGKYHVPHGEANYQFLMAVLNFYKKNNGDGKISELTKLISSIINAKEEDCYLELENLLNNLIRRKNLKEYGMTIDEIEKFSHSVMKNQQRLLKNNYVSMEIKDMEEIYKSLY</sequence>
<dbReference type="Gene3D" id="3.40.50.1970">
    <property type="match status" value="1"/>
</dbReference>
<dbReference type="InterPro" id="IPR039697">
    <property type="entry name" value="Alcohol_dehydrogenase_Fe"/>
</dbReference>
<feature type="domain" description="Fe-containing alcohol dehydrogenase-like C-terminal" evidence="3">
    <location>
        <begin position="177"/>
        <end position="371"/>
    </location>
</feature>
<dbReference type="InterPro" id="IPR018211">
    <property type="entry name" value="ADH_Fe_CS"/>
</dbReference>
<proteinExistence type="predicted"/>
<dbReference type="PANTHER" id="PTHR11496">
    <property type="entry name" value="ALCOHOL DEHYDROGENASE"/>
    <property type="match status" value="1"/>
</dbReference>
<evidence type="ECO:0000313" key="4">
    <source>
        <dbReference type="EMBL" id="ABG83967.1"/>
    </source>
</evidence>
<dbReference type="InterPro" id="IPR001670">
    <property type="entry name" value="ADH_Fe/GldA"/>
</dbReference>
<dbReference type="RefSeq" id="WP_003474476.1">
    <property type="nucleotide sequence ID" value="NC_008261.1"/>
</dbReference>
<feature type="domain" description="Alcohol dehydrogenase iron-type/glycerol dehydrogenase GldA" evidence="2">
    <location>
        <begin position="14"/>
        <end position="162"/>
    </location>
</feature>
<dbReference type="GO" id="GO:0004022">
    <property type="term" value="F:alcohol dehydrogenase (NAD+) activity"/>
    <property type="evidence" value="ECO:0007669"/>
    <property type="project" value="TreeGrafter"/>
</dbReference>
<dbReference type="PROSITE" id="PS00060">
    <property type="entry name" value="ADH_IRON_2"/>
    <property type="match status" value="1"/>
</dbReference>
<evidence type="ECO:0000313" key="5">
    <source>
        <dbReference type="Proteomes" id="UP000001823"/>
    </source>
</evidence>
<dbReference type="PaxDb" id="195103-CPF_0518"/>
<protein>
    <submittedName>
        <fullName evidence="4">NAD-dependent 4-hydroxybutyrate dehydrogenase</fullName>
        <ecNumber evidence="4">1.1.1.61</ecNumber>
    </submittedName>
</protein>
<dbReference type="GeneID" id="93003138"/>